<sequence length="136" mass="14870">MAEVDEAPAPDMTTLEVDPAKGERFHKAAFVHSKAGTTHRLVAKLLPDGKLDLVRFACDLGADGIMNKKRGTRRIESQPVERFDVELAAIQKDITGKGEEVQGVWAHDLTNIQDVAEQAGSLKAWVLQAAREIKPS</sequence>
<comment type="caution">
    <text evidence="1">The sequence shown here is derived from an EMBL/GenBank/DDBJ whole genome shotgun (WGS) entry which is preliminary data.</text>
</comment>
<dbReference type="Proteomes" id="UP001250932">
    <property type="component" value="Unassembled WGS sequence"/>
</dbReference>
<dbReference type="RefSeq" id="WP_313834698.1">
    <property type="nucleotide sequence ID" value="NZ_JAQOUE010000002.1"/>
</dbReference>
<name>A0ABU3KD98_9BACT</name>
<gene>
    <name evidence="1" type="ORF">PPG34_17310</name>
</gene>
<organism evidence="1 2">
    <name type="scientific">Candidatus Nitronereus thalassa</name>
    <dbReference type="NCBI Taxonomy" id="3020898"/>
    <lineage>
        <taxon>Bacteria</taxon>
        <taxon>Pseudomonadati</taxon>
        <taxon>Nitrospirota</taxon>
        <taxon>Nitrospiria</taxon>
        <taxon>Nitrospirales</taxon>
        <taxon>Nitrospiraceae</taxon>
        <taxon>Candidatus Nitronereus</taxon>
    </lineage>
</organism>
<evidence type="ECO:0000313" key="2">
    <source>
        <dbReference type="Proteomes" id="UP001250932"/>
    </source>
</evidence>
<keyword evidence="2" id="KW-1185">Reference proteome</keyword>
<protein>
    <recommendedName>
        <fullName evidence="3">Transposase</fullName>
    </recommendedName>
</protein>
<reference evidence="1 2" key="1">
    <citation type="journal article" date="2023" name="ISME J.">
        <title>Cultivation and genomic characterization of novel and ubiquitous marine nitrite-oxidizing bacteria from the Nitrospirales.</title>
        <authorList>
            <person name="Mueller A.J."/>
            <person name="Daebeler A."/>
            <person name="Herbold C.W."/>
            <person name="Kirkegaard R.H."/>
            <person name="Daims H."/>
        </authorList>
    </citation>
    <scope>NUCLEOTIDE SEQUENCE [LARGE SCALE GENOMIC DNA]</scope>
    <source>
        <strain evidence="1 2">EB</strain>
    </source>
</reference>
<proteinExistence type="predicted"/>
<evidence type="ECO:0000313" key="1">
    <source>
        <dbReference type="EMBL" id="MDT7044112.1"/>
    </source>
</evidence>
<accession>A0ABU3KD98</accession>
<evidence type="ECO:0008006" key="3">
    <source>
        <dbReference type="Google" id="ProtNLM"/>
    </source>
</evidence>
<dbReference type="EMBL" id="JAQOUE010000002">
    <property type="protein sequence ID" value="MDT7044112.1"/>
    <property type="molecule type" value="Genomic_DNA"/>
</dbReference>